<gene>
    <name evidence="2" type="ORF">FB45DRAFT_1028609</name>
</gene>
<keyword evidence="1" id="KW-1133">Transmembrane helix</keyword>
<protein>
    <submittedName>
        <fullName evidence="2">Uncharacterized protein</fullName>
    </submittedName>
</protein>
<feature type="transmembrane region" description="Helical" evidence="1">
    <location>
        <begin position="14"/>
        <end position="34"/>
    </location>
</feature>
<feature type="transmembrane region" description="Helical" evidence="1">
    <location>
        <begin position="136"/>
        <end position="156"/>
    </location>
</feature>
<feature type="transmembrane region" description="Helical" evidence="1">
    <location>
        <begin position="183"/>
        <end position="201"/>
    </location>
</feature>
<comment type="caution">
    <text evidence="2">The sequence shown here is derived from an EMBL/GenBank/DDBJ whole genome shotgun (WGS) entry which is preliminary data.</text>
</comment>
<dbReference type="EMBL" id="JARKIF010000010">
    <property type="protein sequence ID" value="KAJ7628522.1"/>
    <property type="molecule type" value="Genomic_DNA"/>
</dbReference>
<keyword evidence="3" id="KW-1185">Reference proteome</keyword>
<keyword evidence="1" id="KW-0812">Transmembrane</keyword>
<reference evidence="2" key="1">
    <citation type="submission" date="2023-03" db="EMBL/GenBank/DDBJ databases">
        <title>Massive genome expansion in bonnet fungi (Mycena s.s.) driven by repeated elements and novel gene families across ecological guilds.</title>
        <authorList>
            <consortium name="Lawrence Berkeley National Laboratory"/>
            <person name="Harder C.B."/>
            <person name="Miyauchi S."/>
            <person name="Viragh M."/>
            <person name="Kuo A."/>
            <person name="Thoen E."/>
            <person name="Andreopoulos B."/>
            <person name="Lu D."/>
            <person name="Skrede I."/>
            <person name="Drula E."/>
            <person name="Henrissat B."/>
            <person name="Morin E."/>
            <person name="Kohler A."/>
            <person name="Barry K."/>
            <person name="LaButti K."/>
            <person name="Morin E."/>
            <person name="Salamov A."/>
            <person name="Lipzen A."/>
            <person name="Mereny Z."/>
            <person name="Hegedus B."/>
            <person name="Baldrian P."/>
            <person name="Stursova M."/>
            <person name="Weitz H."/>
            <person name="Taylor A."/>
            <person name="Grigoriev I.V."/>
            <person name="Nagy L.G."/>
            <person name="Martin F."/>
            <person name="Kauserud H."/>
        </authorList>
    </citation>
    <scope>NUCLEOTIDE SEQUENCE</scope>
    <source>
        <strain evidence="2">9284</strain>
    </source>
</reference>
<keyword evidence="1" id="KW-0472">Membrane</keyword>
<sequence>MDVPSLATINDGQIVAYVTVASFALLVYDSFLTMEWEASHSHQKSTRLLNGYEQYEHIWSRKNSPGPIKPLYAITRYSTFITSLLALGAHFSWGRNPDTCRAILRATTVLTGFGIGVTEIILFIRTHALYGRPQRLLIFFILMWVVIGGLNIWGLVRWSQTLAIVEYWPKSVRSADNFYREGILWYLAMVSVLVINVALQISARPSLKFLADSPMRVLHALLACRLVLHTRVFAASSQVQMYNNEYPMQNSSSQRRDAVGTLSKFEARAVPTLELDLDLESSSWSPERLWDVEQSVGAQDLP</sequence>
<name>A0AAD7FJY2_9AGAR</name>
<dbReference type="AlphaFoldDB" id="A0AAD7FJY2"/>
<proteinExistence type="predicted"/>
<evidence type="ECO:0000256" key="1">
    <source>
        <dbReference type="SAM" id="Phobius"/>
    </source>
</evidence>
<evidence type="ECO:0000313" key="2">
    <source>
        <dbReference type="EMBL" id="KAJ7628522.1"/>
    </source>
</evidence>
<accession>A0AAD7FJY2</accession>
<dbReference type="Proteomes" id="UP001221142">
    <property type="component" value="Unassembled WGS sequence"/>
</dbReference>
<feature type="transmembrane region" description="Helical" evidence="1">
    <location>
        <begin position="103"/>
        <end position="124"/>
    </location>
</feature>
<organism evidence="2 3">
    <name type="scientific">Roridomyces roridus</name>
    <dbReference type="NCBI Taxonomy" id="1738132"/>
    <lineage>
        <taxon>Eukaryota</taxon>
        <taxon>Fungi</taxon>
        <taxon>Dikarya</taxon>
        <taxon>Basidiomycota</taxon>
        <taxon>Agaricomycotina</taxon>
        <taxon>Agaricomycetes</taxon>
        <taxon>Agaricomycetidae</taxon>
        <taxon>Agaricales</taxon>
        <taxon>Marasmiineae</taxon>
        <taxon>Mycenaceae</taxon>
        <taxon>Roridomyces</taxon>
    </lineage>
</organism>
<feature type="transmembrane region" description="Helical" evidence="1">
    <location>
        <begin position="71"/>
        <end position="91"/>
    </location>
</feature>
<evidence type="ECO:0000313" key="3">
    <source>
        <dbReference type="Proteomes" id="UP001221142"/>
    </source>
</evidence>